<gene>
    <name evidence="3" type="ORF">AVDCRST_MAG62-806</name>
</gene>
<feature type="transmembrane region" description="Helical" evidence="1">
    <location>
        <begin position="296"/>
        <end position="324"/>
    </location>
</feature>
<feature type="transmembrane region" description="Helical" evidence="1">
    <location>
        <begin position="152"/>
        <end position="169"/>
    </location>
</feature>
<dbReference type="InterPro" id="IPR052529">
    <property type="entry name" value="Bact_Transport_Assoc"/>
</dbReference>
<feature type="transmembrane region" description="Helical" evidence="1">
    <location>
        <begin position="130"/>
        <end position="147"/>
    </location>
</feature>
<keyword evidence="1" id="KW-0472">Membrane</keyword>
<sequence length="420" mass="46033">MSAGPGASEPPLPNNPSHRYQSLDAVRGVAVMGILIANMPGFALPAPAYFSPLAWGGTGPADLTAWFTTFVLIEGKMRGLFSFLFGASILLVIDRAQAAGQSAAAVHLGRMAVLLLIGLAHRYLIWWGDILAHYALVGAVAFIFVRLDQRRLLAAGLVVLVMTLAWNASTWNGLLWAGARSTPAQVEIWSNFAWAFGVPPSDWSTGEIAAMRASWSEQIAWRWQYLESEVSFLSAVGLETLAAMLLGMAAFRSGFLTGEWERAQYRHFAAWALGATFLAYALLALNTMWHGFDQRWVFFGSVVGTVPFRVLGAAGYAACIILLLRPGGSLTERVSAVGRAAFTNYLGTSLIVTGIFYGWGFGLFGTLSRAEIYIVPPLVWALMLTWSKPWLERYRYGPLEWLWRSLARLELQPMLRSAAS</sequence>
<feature type="transmembrane region" description="Helical" evidence="1">
    <location>
        <begin position="70"/>
        <end position="93"/>
    </location>
</feature>
<keyword evidence="1" id="KW-1133">Transmembrane helix</keyword>
<organism evidence="3">
    <name type="scientific">uncultured Sphingomonas sp</name>
    <dbReference type="NCBI Taxonomy" id="158754"/>
    <lineage>
        <taxon>Bacteria</taxon>
        <taxon>Pseudomonadati</taxon>
        <taxon>Pseudomonadota</taxon>
        <taxon>Alphaproteobacteria</taxon>
        <taxon>Sphingomonadales</taxon>
        <taxon>Sphingomonadaceae</taxon>
        <taxon>Sphingomonas</taxon>
        <taxon>environmental samples</taxon>
    </lineage>
</organism>
<evidence type="ECO:0000259" key="2">
    <source>
        <dbReference type="Pfam" id="PF04235"/>
    </source>
</evidence>
<evidence type="ECO:0000313" key="3">
    <source>
        <dbReference type="EMBL" id="CAA9515840.1"/>
    </source>
</evidence>
<proteinExistence type="predicted"/>
<keyword evidence="1" id="KW-0812">Transmembrane</keyword>
<dbReference type="PANTHER" id="PTHR30590">
    <property type="entry name" value="INNER MEMBRANE PROTEIN"/>
    <property type="match status" value="1"/>
</dbReference>
<dbReference type="InterPro" id="IPR007349">
    <property type="entry name" value="DUF418"/>
</dbReference>
<protein>
    <submittedName>
        <fullName evidence="3">Membrane protein</fullName>
    </submittedName>
</protein>
<name>A0A6J4T767_9SPHN</name>
<dbReference type="Pfam" id="PF04235">
    <property type="entry name" value="DUF418"/>
    <property type="match status" value="1"/>
</dbReference>
<feature type="transmembrane region" description="Helical" evidence="1">
    <location>
        <begin position="268"/>
        <end position="290"/>
    </location>
</feature>
<feature type="transmembrane region" description="Helical" evidence="1">
    <location>
        <begin position="232"/>
        <end position="256"/>
    </location>
</feature>
<accession>A0A6J4T767</accession>
<feature type="transmembrane region" description="Helical" evidence="1">
    <location>
        <begin position="105"/>
        <end position="124"/>
    </location>
</feature>
<dbReference type="EMBL" id="CADCWB010000099">
    <property type="protein sequence ID" value="CAA9515840.1"/>
    <property type="molecule type" value="Genomic_DNA"/>
</dbReference>
<feature type="domain" description="DUF418" evidence="2">
    <location>
        <begin position="250"/>
        <end position="408"/>
    </location>
</feature>
<feature type="transmembrane region" description="Helical" evidence="1">
    <location>
        <begin position="29"/>
        <end position="50"/>
    </location>
</feature>
<dbReference type="PANTHER" id="PTHR30590:SF2">
    <property type="entry name" value="INNER MEMBRANE PROTEIN"/>
    <property type="match status" value="1"/>
</dbReference>
<evidence type="ECO:0000256" key="1">
    <source>
        <dbReference type="SAM" id="Phobius"/>
    </source>
</evidence>
<dbReference type="AlphaFoldDB" id="A0A6J4T767"/>
<reference evidence="3" key="1">
    <citation type="submission" date="2020-02" db="EMBL/GenBank/DDBJ databases">
        <authorList>
            <person name="Meier V. D."/>
        </authorList>
    </citation>
    <scope>NUCLEOTIDE SEQUENCE</scope>
    <source>
        <strain evidence="3">AVDCRST_MAG62</strain>
    </source>
</reference>
<feature type="transmembrane region" description="Helical" evidence="1">
    <location>
        <begin position="345"/>
        <end position="364"/>
    </location>
</feature>